<dbReference type="PATRIC" id="fig|1619044.3.peg.703"/>
<evidence type="ECO:0000256" key="3">
    <source>
        <dbReference type="ARBA" id="ARBA00022840"/>
    </source>
</evidence>
<evidence type="ECO:0000259" key="4">
    <source>
        <dbReference type="Pfam" id="PF00391"/>
    </source>
</evidence>
<evidence type="ECO:0000256" key="1">
    <source>
        <dbReference type="ARBA" id="ARBA00007837"/>
    </source>
</evidence>
<gene>
    <name evidence="5" type="ORF">UY92_C0009G0048</name>
</gene>
<accession>A0A0G2B9V2</accession>
<dbReference type="Gene3D" id="3.50.30.10">
    <property type="entry name" value="Phosphohistidine domain"/>
    <property type="match status" value="1"/>
</dbReference>
<dbReference type="InterPro" id="IPR008279">
    <property type="entry name" value="PEP-util_enz_mobile_dom"/>
</dbReference>
<sequence length="498" mass="55062">MRFSRDFSRARSDGLSAIDTNTAMSLIIKGTGASRGRARGPVKIITGIADAGKFQDGDILVTRITSPAMVAMMARAAAIVCDVGSVTSHPSVVSRELGIPCVVNTREATARLQDGLVVEVDGSEGEVRVISREPEGAKNPAVSALNLDSEIDTWLDIAVEAVSAMDFSTFEDVVAWYRYDPLAARPWLEHVRRIVRQCRVERLTAMEAARLLPNPSEIRGTMIFDLYATKYAGLSKAERLEIFDFYRRMLRALCLDDPYAREKNVIHSKEKIRELAAAADPATPPIARALGRLVSAGYHVGHALYSDMHPSIVYDNYAPYDVSDLYGPRSVAVIKEFNNLNCPEIWPELKPVPADSVRIVCVYENVLARVDTVSHIVYDGDTVNGLKYAAVYVDGQKRDPLSLSGLSAGLEQAAIDAFTRWQGFDLEERKRRYYLAKAYDFKNLAGKLGLDWKPGEELSAAVRGKPLCRVEWPVEKAAVKYRLRSILDPRIEPAAGLL</sequence>
<comment type="similarity">
    <text evidence="1">Belongs to the PEP-utilizing enzyme family.</text>
</comment>
<dbReference type="GO" id="GO:0008986">
    <property type="term" value="F:pyruvate, water dikinase activity"/>
    <property type="evidence" value="ECO:0007669"/>
    <property type="project" value="InterPro"/>
</dbReference>
<dbReference type="GO" id="GO:0005524">
    <property type="term" value="F:ATP binding"/>
    <property type="evidence" value="ECO:0007669"/>
    <property type="project" value="UniProtKB-KW"/>
</dbReference>
<dbReference type="PANTHER" id="PTHR43030:SF1">
    <property type="entry name" value="PHOSPHOENOLPYRUVATE SYNTHASE"/>
    <property type="match status" value="1"/>
</dbReference>
<dbReference type="InterPro" id="IPR006319">
    <property type="entry name" value="PEP_synth"/>
</dbReference>
<keyword evidence="3" id="KW-0067">ATP-binding</keyword>
<evidence type="ECO:0000313" key="6">
    <source>
        <dbReference type="Proteomes" id="UP000033870"/>
    </source>
</evidence>
<evidence type="ECO:0000256" key="2">
    <source>
        <dbReference type="ARBA" id="ARBA00022741"/>
    </source>
</evidence>
<dbReference type="SUPFAM" id="SSF52009">
    <property type="entry name" value="Phosphohistidine domain"/>
    <property type="match status" value="1"/>
</dbReference>
<organism evidence="5 6">
    <name type="scientific">Candidatus Magasanikbacteria bacterium GW2011_GWA2_56_11</name>
    <dbReference type="NCBI Taxonomy" id="1619044"/>
    <lineage>
        <taxon>Bacteria</taxon>
        <taxon>Candidatus Magasanikiibacteriota</taxon>
    </lineage>
</organism>
<dbReference type="AlphaFoldDB" id="A0A0G2B9V2"/>
<proteinExistence type="inferred from homology"/>
<name>A0A0G2B9V2_9BACT</name>
<dbReference type="PANTHER" id="PTHR43030">
    <property type="entry name" value="PHOSPHOENOLPYRUVATE SYNTHASE"/>
    <property type="match status" value="1"/>
</dbReference>
<dbReference type="InterPro" id="IPR036637">
    <property type="entry name" value="Phosphohistidine_dom_sf"/>
</dbReference>
<keyword evidence="2" id="KW-0547">Nucleotide-binding</keyword>
<dbReference type="STRING" id="1619044.UY92_C0009G0048"/>
<keyword evidence="5" id="KW-0670">Pyruvate</keyword>
<reference evidence="5 6" key="1">
    <citation type="journal article" date="2015" name="Nature">
        <title>rRNA introns, odd ribosomes, and small enigmatic genomes across a large radiation of phyla.</title>
        <authorList>
            <person name="Brown C.T."/>
            <person name="Hug L.A."/>
            <person name="Thomas B.C."/>
            <person name="Sharon I."/>
            <person name="Castelle C.J."/>
            <person name="Singh A."/>
            <person name="Wilkins M.J."/>
            <person name="Williams K.H."/>
            <person name="Banfield J.F."/>
        </authorList>
    </citation>
    <scope>NUCLEOTIDE SEQUENCE [LARGE SCALE GENOMIC DNA]</scope>
</reference>
<protein>
    <submittedName>
        <fullName evidence="5">Phosphoenolpyruvate synthase</fullName>
    </submittedName>
</protein>
<evidence type="ECO:0000313" key="5">
    <source>
        <dbReference type="EMBL" id="KKW42244.1"/>
    </source>
</evidence>
<dbReference type="EMBL" id="LCRX01000009">
    <property type="protein sequence ID" value="KKW42244.1"/>
    <property type="molecule type" value="Genomic_DNA"/>
</dbReference>
<dbReference type="Pfam" id="PF00391">
    <property type="entry name" value="PEP-utilizers"/>
    <property type="match status" value="1"/>
</dbReference>
<dbReference type="Proteomes" id="UP000033870">
    <property type="component" value="Unassembled WGS sequence"/>
</dbReference>
<comment type="caution">
    <text evidence="5">The sequence shown here is derived from an EMBL/GenBank/DDBJ whole genome shotgun (WGS) entry which is preliminary data.</text>
</comment>
<feature type="domain" description="PEP-utilising enzyme mobile" evidence="4">
    <location>
        <begin position="54"/>
        <end position="125"/>
    </location>
</feature>